<evidence type="ECO:0000256" key="2">
    <source>
        <dbReference type="ARBA" id="ARBA00022475"/>
    </source>
</evidence>
<reference evidence="9" key="1">
    <citation type="journal article" date="2019" name="Int. J. Syst. Evol. Microbiol.">
        <title>The Global Catalogue of Microorganisms (GCM) 10K type strain sequencing project: providing services to taxonomists for standard genome sequencing and annotation.</title>
        <authorList>
            <consortium name="The Broad Institute Genomics Platform"/>
            <consortium name="The Broad Institute Genome Sequencing Center for Infectious Disease"/>
            <person name="Wu L."/>
            <person name="Ma J."/>
        </authorList>
    </citation>
    <scope>NUCLEOTIDE SEQUENCE [LARGE SCALE GENOMIC DNA]</scope>
    <source>
        <strain evidence="9">IBRC 10765</strain>
    </source>
</reference>
<dbReference type="PANTHER" id="PTHR30619">
    <property type="entry name" value="DNA INTERNALIZATION/COMPETENCE PROTEIN COMEC/REC2"/>
    <property type="match status" value="1"/>
</dbReference>
<evidence type="ECO:0000256" key="1">
    <source>
        <dbReference type="ARBA" id="ARBA00004651"/>
    </source>
</evidence>
<evidence type="ECO:0000256" key="4">
    <source>
        <dbReference type="ARBA" id="ARBA00022989"/>
    </source>
</evidence>
<accession>A0ABV8A0L0</accession>
<feature type="domain" description="Metallo-beta-lactamase" evidence="7">
    <location>
        <begin position="511"/>
        <end position="676"/>
    </location>
</feature>
<feature type="transmembrane region" description="Helical" evidence="6">
    <location>
        <begin position="363"/>
        <end position="387"/>
    </location>
</feature>
<feature type="transmembrane region" description="Helical" evidence="6">
    <location>
        <begin position="337"/>
        <end position="357"/>
    </location>
</feature>
<evidence type="ECO:0000256" key="3">
    <source>
        <dbReference type="ARBA" id="ARBA00022692"/>
    </source>
</evidence>
<evidence type="ECO:0000256" key="6">
    <source>
        <dbReference type="SAM" id="Phobius"/>
    </source>
</evidence>
<dbReference type="Proteomes" id="UP001595617">
    <property type="component" value="Unassembled WGS sequence"/>
</dbReference>
<dbReference type="InterPro" id="IPR004477">
    <property type="entry name" value="ComEC_N"/>
</dbReference>
<keyword evidence="3 6" id="KW-0812">Transmembrane</keyword>
<feature type="transmembrane region" description="Helical" evidence="6">
    <location>
        <begin position="399"/>
        <end position="428"/>
    </location>
</feature>
<keyword evidence="5 6" id="KW-0472">Membrane</keyword>
<dbReference type="EMBL" id="JBHRYR010000003">
    <property type="protein sequence ID" value="MFC3852967.1"/>
    <property type="molecule type" value="Genomic_DNA"/>
</dbReference>
<dbReference type="SMART" id="SM00849">
    <property type="entry name" value="Lactamase_B"/>
    <property type="match status" value="1"/>
</dbReference>
<dbReference type="PANTHER" id="PTHR30619:SF1">
    <property type="entry name" value="RECOMBINATION PROTEIN 2"/>
    <property type="match status" value="1"/>
</dbReference>
<keyword evidence="9" id="KW-1185">Reference proteome</keyword>
<dbReference type="InterPro" id="IPR001279">
    <property type="entry name" value="Metallo-B-lactamas"/>
</dbReference>
<feature type="transmembrane region" description="Helical" evidence="6">
    <location>
        <begin position="20"/>
        <end position="51"/>
    </location>
</feature>
<evidence type="ECO:0000259" key="7">
    <source>
        <dbReference type="SMART" id="SM00849"/>
    </source>
</evidence>
<dbReference type="RefSeq" id="WP_380695672.1">
    <property type="nucleotide sequence ID" value="NZ_JBHRYR010000003.1"/>
</dbReference>
<evidence type="ECO:0000313" key="8">
    <source>
        <dbReference type="EMBL" id="MFC3852967.1"/>
    </source>
</evidence>
<sequence length="757" mass="84118">MRKEFAASLTDTPVDKSALFLLVLSSFLAGSVLVILHPFWAAMAGLLGLILCARWQPLAAGLFCLGFIVGYGYVAGSVYETQASRLANPVTLTQQEVSIERCWRSTWGHRCLFRTTTGEGWYLTGSGDVIPQSGHAVVIHVELQPWASANNPGSSPFGLWLMRQGVVAQGRYELQATRPSPWFIRQIQRSREYVLNVAMEPHYEGVYRALVLGDRVNLSEDWKGRVERTQTQHLLALSGLHVGTVAVAAGLIFAMLWGGLSTIRHGVSFGIRQDWYWLGAVLAVGTLWTLALSSVSLERALFMLLLPCFAWFLRLRWGLPHGLLLIGAMMMAADPLLVLDLGAWFSWLATLWLILLAPSLRGLPWWSALILVQIALSCLLIPVYALWELPVFWGSIPLNLLLIPWVTFVVLPSALLTALHLPGALWVFEHSVDLWYWLLGAFDLGFVSFLVLSPGQALAGIGLIGIGLMLRLPWRFWCLGAAVLGGLHFLSVRPNPLASGELDLAVLDVGNALSVVLDTAEGRVLFDLGYGSPTQVSLSSAPLRWHWRYPQRDWEAVVISHQDNDHAGGLASAAFALQPKQVFLGEWVRIPDQWPRPVFCDAGMSFELGDISFRFLRPYAGFRPAQHNDASCVLEIRSQYGAIMLMGDASKRVEYGILQQVDTYSVAPVDVLLSGHHGSSTSTSGDWLRHLSPQWVVHSAARYNRFDFPRQDVQDRVTEHGALNICTCADGTVTFHFRKEGIAYERYGHRLLPWIRI</sequence>
<dbReference type="Pfam" id="PF03772">
    <property type="entry name" value="Competence"/>
    <property type="match status" value="1"/>
</dbReference>
<evidence type="ECO:0000313" key="9">
    <source>
        <dbReference type="Proteomes" id="UP001595617"/>
    </source>
</evidence>
<keyword evidence="4 6" id="KW-1133">Transmembrane helix</keyword>
<dbReference type="InterPro" id="IPR052159">
    <property type="entry name" value="Competence_DNA_uptake"/>
</dbReference>
<comment type="caution">
    <text evidence="8">The sequence shown here is derived from an EMBL/GenBank/DDBJ whole genome shotgun (WGS) entry which is preliminary data.</text>
</comment>
<gene>
    <name evidence="8" type="ORF">ACFOOG_09020</name>
</gene>
<evidence type="ECO:0000256" key="5">
    <source>
        <dbReference type="ARBA" id="ARBA00023136"/>
    </source>
</evidence>
<dbReference type="InterPro" id="IPR036866">
    <property type="entry name" value="RibonucZ/Hydroxyglut_hydro"/>
</dbReference>
<comment type="subcellular location">
    <subcellularLocation>
        <location evidence="1">Cell membrane</location>
        <topology evidence="1">Multi-pass membrane protein</topology>
    </subcellularLocation>
</comment>
<feature type="transmembrane region" description="Helical" evidence="6">
    <location>
        <begin position="275"/>
        <end position="294"/>
    </location>
</feature>
<dbReference type="SUPFAM" id="SSF56281">
    <property type="entry name" value="Metallo-hydrolase/oxidoreductase"/>
    <property type="match status" value="1"/>
</dbReference>
<protein>
    <submittedName>
        <fullName evidence="8">ComEC/Rec2 family competence protein</fullName>
    </submittedName>
</protein>
<name>A0ABV8A0L0_9GAMM</name>
<feature type="transmembrane region" description="Helical" evidence="6">
    <location>
        <begin position="240"/>
        <end position="263"/>
    </location>
</feature>
<organism evidence="8 9">
    <name type="scientific">Saccharospirillum mangrovi</name>
    <dbReference type="NCBI Taxonomy" id="2161747"/>
    <lineage>
        <taxon>Bacteria</taxon>
        <taxon>Pseudomonadati</taxon>
        <taxon>Pseudomonadota</taxon>
        <taxon>Gammaproteobacteria</taxon>
        <taxon>Oceanospirillales</taxon>
        <taxon>Saccharospirillaceae</taxon>
        <taxon>Saccharospirillum</taxon>
    </lineage>
</organism>
<feature type="transmembrane region" description="Helical" evidence="6">
    <location>
        <begin position="58"/>
        <end position="79"/>
    </location>
</feature>
<keyword evidence="2" id="KW-1003">Cell membrane</keyword>
<proteinExistence type="predicted"/>
<dbReference type="Pfam" id="PF00753">
    <property type="entry name" value="Lactamase_B"/>
    <property type="match status" value="1"/>
</dbReference>
<dbReference type="Gene3D" id="3.60.15.10">
    <property type="entry name" value="Ribonuclease Z/Hydroxyacylglutathione hydrolase-like"/>
    <property type="match status" value="1"/>
</dbReference>